<organism evidence="2 3">
    <name type="scientific">Halomonas elongata (strain ATCC 33173 / DSM 2581 / NBRC 15536 / NCIMB 2198 / 1H9)</name>
    <dbReference type="NCBI Taxonomy" id="768066"/>
    <lineage>
        <taxon>Bacteria</taxon>
        <taxon>Pseudomonadati</taxon>
        <taxon>Pseudomonadota</taxon>
        <taxon>Gammaproteobacteria</taxon>
        <taxon>Oceanospirillales</taxon>
        <taxon>Halomonadaceae</taxon>
        <taxon>Halomonas</taxon>
    </lineage>
</organism>
<protein>
    <submittedName>
        <fullName evidence="2">Uncharacterized protein</fullName>
    </submittedName>
</protein>
<name>A0ABZ0TEV8_HALED</name>
<evidence type="ECO:0000256" key="1">
    <source>
        <dbReference type="SAM" id="MobiDB-lite"/>
    </source>
</evidence>
<evidence type="ECO:0000313" key="2">
    <source>
        <dbReference type="EMBL" id="WPU48104.1"/>
    </source>
</evidence>
<dbReference type="GeneID" id="91009382"/>
<proteinExistence type="predicted"/>
<gene>
    <name evidence="2" type="ORF">SR933_04240</name>
</gene>
<dbReference type="Proteomes" id="UP001322512">
    <property type="component" value="Chromosome"/>
</dbReference>
<dbReference type="RefSeq" id="WP_041601952.1">
    <property type="nucleotide sequence ID" value="NC_014532.2"/>
</dbReference>
<evidence type="ECO:0000313" key="3">
    <source>
        <dbReference type="Proteomes" id="UP001322512"/>
    </source>
</evidence>
<reference evidence="2 3" key="1">
    <citation type="submission" date="2023-11" db="EMBL/GenBank/DDBJ databases">
        <title>MicrobeMod: A computational toolkit for identifying prokaryotic methylation and restriction-modification with nanopore sequencing.</title>
        <authorList>
            <person name="Crits-Christoph A."/>
            <person name="Kang S.C."/>
            <person name="Lee H."/>
            <person name="Ostrov N."/>
        </authorList>
    </citation>
    <scope>NUCLEOTIDE SEQUENCE [LARGE SCALE GENOMIC DNA]</scope>
    <source>
        <strain evidence="2 3">ATCC 33173</strain>
    </source>
</reference>
<feature type="region of interest" description="Disordered" evidence="1">
    <location>
        <begin position="57"/>
        <end position="79"/>
    </location>
</feature>
<dbReference type="EMBL" id="CP139472">
    <property type="protein sequence ID" value="WPU48104.1"/>
    <property type="molecule type" value="Genomic_DNA"/>
</dbReference>
<keyword evidence="3" id="KW-1185">Reference proteome</keyword>
<sequence>MSEAQQESRLSISVDPSTIIPEYRERVALLIDTWAIQSSNPVEPAHLFELAHEVRNLRSEAEGEPSESSDPQPGGFTPDDVVARRCVAKLLKEWSDKLIRAKRLEAEAKRLRHEADQEEGEVFSLMDRYY</sequence>
<accession>A0ABZ0TEV8</accession>